<dbReference type="SUPFAM" id="SSF53474">
    <property type="entry name" value="alpha/beta-Hydrolases"/>
    <property type="match status" value="1"/>
</dbReference>
<sequence length="225" mass="26117">MQLFWQYREGRKKLIVFCNGWGMDAHPFMPLDSNECDILHLYDFSELPVIDAVLADIAPYSERILLSWSMGVWAGQHLFDRHGHLFSRAIAVNGTLCPVDTHYGIPRNLFAGTMAGWSELSRRKFYRRLTGGGTIEQKFLQYQPQRSLTDQQRELAYYLSEADCISREQSIYREVVISDNDRIVPTANQLSFWGEETVMHPGGHFPFYRSNDWEQFLSDIHANES</sequence>
<organism evidence="1 2">
    <name type="scientific">Desulfopila aestuarii DSM 18488</name>
    <dbReference type="NCBI Taxonomy" id="1121416"/>
    <lineage>
        <taxon>Bacteria</taxon>
        <taxon>Pseudomonadati</taxon>
        <taxon>Thermodesulfobacteriota</taxon>
        <taxon>Desulfobulbia</taxon>
        <taxon>Desulfobulbales</taxon>
        <taxon>Desulfocapsaceae</taxon>
        <taxon>Desulfopila</taxon>
    </lineage>
</organism>
<dbReference type="Pfam" id="PF04301">
    <property type="entry name" value="BioG"/>
    <property type="match status" value="1"/>
</dbReference>
<dbReference type="AlphaFoldDB" id="A0A1M7Y1F6"/>
<dbReference type="ESTHER" id="9delt-a0a1m7y1f6">
    <property type="family name" value="BioG_Pimeloyl-ACP-methyl-esterase"/>
</dbReference>
<accession>A0A1M7Y1F6</accession>
<proteinExistence type="predicted"/>
<gene>
    <name evidence="1" type="ORF">SAMN02745220_01125</name>
</gene>
<evidence type="ECO:0000313" key="2">
    <source>
        <dbReference type="Proteomes" id="UP000184603"/>
    </source>
</evidence>
<name>A0A1M7Y1F6_9BACT</name>
<dbReference type="Gene3D" id="3.40.50.1820">
    <property type="entry name" value="alpha/beta hydrolase"/>
    <property type="match status" value="1"/>
</dbReference>
<keyword evidence="2" id="KW-1185">Reference proteome</keyword>
<dbReference type="EMBL" id="FRFE01000004">
    <property type="protein sequence ID" value="SHO45541.1"/>
    <property type="molecule type" value="Genomic_DNA"/>
</dbReference>
<evidence type="ECO:0000313" key="1">
    <source>
        <dbReference type="EMBL" id="SHO45541.1"/>
    </source>
</evidence>
<reference evidence="1 2" key="1">
    <citation type="submission" date="2016-12" db="EMBL/GenBank/DDBJ databases">
        <authorList>
            <person name="Song W.-J."/>
            <person name="Kurnit D.M."/>
        </authorList>
    </citation>
    <scope>NUCLEOTIDE SEQUENCE [LARGE SCALE GENOMIC DNA]</scope>
    <source>
        <strain evidence="1 2">DSM 18488</strain>
    </source>
</reference>
<dbReference type="Proteomes" id="UP000184603">
    <property type="component" value="Unassembled WGS sequence"/>
</dbReference>
<protein>
    <submittedName>
        <fullName evidence="1">Biotin synthesis protein BioG</fullName>
    </submittedName>
</protein>
<dbReference type="STRING" id="1121416.SAMN02745220_01125"/>
<dbReference type="InterPro" id="IPR029058">
    <property type="entry name" value="AB_hydrolase_fold"/>
</dbReference>
<dbReference type="InterPro" id="IPR007398">
    <property type="entry name" value="BioG"/>
</dbReference>
<dbReference type="RefSeq" id="WP_073612471.1">
    <property type="nucleotide sequence ID" value="NZ_FRFE01000004.1"/>
</dbReference>
<dbReference type="OrthoDB" id="9785408at2"/>